<proteinExistence type="predicted"/>
<dbReference type="AlphaFoldDB" id="A0A1U7P5A6"/>
<gene>
    <name evidence="1" type="ORF">BOO71_0000001</name>
</gene>
<name>A0A1U7P5A6_9DEIO</name>
<dbReference type="Proteomes" id="UP000186607">
    <property type="component" value="Unassembled WGS sequence"/>
</dbReference>
<sequence>MKDIKNTWKSEWEEERPLFELYQSWASVHDESEQEKYGFRA</sequence>
<keyword evidence="2" id="KW-1185">Reference proteome</keyword>
<evidence type="ECO:0000313" key="1">
    <source>
        <dbReference type="EMBL" id="OLV20349.1"/>
    </source>
</evidence>
<dbReference type="STRING" id="249408.BOO71_0000001"/>
<evidence type="ECO:0000313" key="2">
    <source>
        <dbReference type="Proteomes" id="UP000186607"/>
    </source>
</evidence>
<reference evidence="1 2" key="1">
    <citation type="submission" date="2017-01" db="EMBL/GenBank/DDBJ databases">
        <title>Genome Analysis of Deinococcus marmoris KOPRI26562.</title>
        <authorList>
            <person name="Kim J.H."/>
            <person name="Oh H.-M."/>
        </authorList>
    </citation>
    <scope>NUCLEOTIDE SEQUENCE [LARGE SCALE GENOMIC DNA]</scope>
    <source>
        <strain evidence="1 2">KOPRI26562</strain>
    </source>
</reference>
<protein>
    <submittedName>
        <fullName evidence="1">Uncharacterized protein</fullName>
    </submittedName>
</protein>
<organism evidence="1 2">
    <name type="scientific">Deinococcus marmoris</name>
    <dbReference type="NCBI Taxonomy" id="249408"/>
    <lineage>
        <taxon>Bacteria</taxon>
        <taxon>Thermotogati</taxon>
        <taxon>Deinococcota</taxon>
        <taxon>Deinococci</taxon>
        <taxon>Deinococcales</taxon>
        <taxon>Deinococcaceae</taxon>
        <taxon>Deinococcus</taxon>
    </lineage>
</organism>
<dbReference type="EMBL" id="MSTI01000001">
    <property type="protein sequence ID" value="OLV20349.1"/>
    <property type="molecule type" value="Genomic_DNA"/>
</dbReference>
<comment type="caution">
    <text evidence="1">The sequence shown here is derived from an EMBL/GenBank/DDBJ whole genome shotgun (WGS) entry which is preliminary data.</text>
</comment>
<accession>A0A1U7P5A6</accession>